<keyword evidence="3" id="KW-1185">Reference proteome</keyword>
<dbReference type="InterPro" id="IPR025528">
    <property type="entry name" value="BrnA_antitoxin"/>
</dbReference>
<evidence type="ECO:0000256" key="1">
    <source>
        <dbReference type="SAM" id="MobiDB-lite"/>
    </source>
</evidence>
<name>A0A317C925_9GAMM</name>
<dbReference type="Pfam" id="PF14384">
    <property type="entry name" value="BrnA_antitoxin"/>
    <property type="match status" value="1"/>
</dbReference>
<dbReference type="AlphaFoldDB" id="A0A317C925"/>
<proteinExistence type="predicted"/>
<sequence length="108" mass="12547">MPKKNAHIVRHNFDPDNPPALSAEQKEELNALSKMKDEDIDYSDIPPMDDNKQWYKAAEQPALYRPVKKPTTIRLDADVLEWLKSKGKGYQTRINAILREAMLDEIKR</sequence>
<comment type="caution">
    <text evidence="2">The sequence shown here is derived from an EMBL/GenBank/DDBJ whole genome shotgun (WGS) entry which is preliminary data.</text>
</comment>
<accession>A0A317C925</accession>
<dbReference type="EMBL" id="QGKM01000079">
    <property type="protein sequence ID" value="PWQ92632.1"/>
    <property type="molecule type" value="Genomic_DNA"/>
</dbReference>
<evidence type="ECO:0000313" key="3">
    <source>
        <dbReference type="Proteomes" id="UP000245539"/>
    </source>
</evidence>
<dbReference type="RefSeq" id="WP_109839449.1">
    <property type="nucleotide sequence ID" value="NZ_QGKM01000079.1"/>
</dbReference>
<dbReference type="OrthoDB" id="9796641at2"/>
<feature type="compositionally biased region" description="Basic residues" evidence="1">
    <location>
        <begin position="1"/>
        <end position="10"/>
    </location>
</feature>
<evidence type="ECO:0000313" key="2">
    <source>
        <dbReference type="EMBL" id="PWQ92632.1"/>
    </source>
</evidence>
<feature type="region of interest" description="Disordered" evidence="1">
    <location>
        <begin position="1"/>
        <end position="21"/>
    </location>
</feature>
<protein>
    <submittedName>
        <fullName evidence="2">Cytoplasmic protein</fullName>
    </submittedName>
</protein>
<dbReference type="Proteomes" id="UP000245539">
    <property type="component" value="Unassembled WGS sequence"/>
</dbReference>
<reference evidence="2 3" key="1">
    <citation type="submission" date="2018-05" db="EMBL/GenBank/DDBJ databases">
        <title>Leucothrix arctica sp. nov., isolated from Arctic seawater.</title>
        <authorList>
            <person name="Choi A."/>
            <person name="Baek K."/>
        </authorList>
    </citation>
    <scope>NUCLEOTIDE SEQUENCE [LARGE SCALE GENOMIC DNA]</scope>
    <source>
        <strain evidence="2 3">JCM 18388</strain>
    </source>
</reference>
<gene>
    <name evidence="2" type="ORF">DKW60_20055</name>
</gene>
<organism evidence="2 3">
    <name type="scientific">Leucothrix pacifica</name>
    <dbReference type="NCBI Taxonomy" id="1247513"/>
    <lineage>
        <taxon>Bacteria</taxon>
        <taxon>Pseudomonadati</taxon>
        <taxon>Pseudomonadota</taxon>
        <taxon>Gammaproteobacteria</taxon>
        <taxon>Thiotrichales</taxon>
        <taxon>Thiotrichaceae</taxon>
        <taxon>Leucothrix</taxon>
    </lineage>
</organism>